<dbReference type="CDD" id="cd07363">
    <property type="entry name" value="45_DOPA_Dioxygenase"/>
    <property type="match status" value="1"/>
</dbReference>
<dbReference type="RefSeq" id="WP_090937031.1">
    <property type="nucleotide sequence ID" value="NZ_FOTS01000018.1"/>
</dbReference>
<evidence type="ECO:0000256" key="4">
    <source>
        <dbReference type="ARBA" id="ARBA00022833"/>
    </source>
</evidence>
<comment type="similarity">
    <text evidence="2">Belongs to the DODA-type extradiol aromatic ring-opening dioxygenase family.</text>
</comment>
<proteinExistence type="inferred from homology"/>
<dbReference type="PANTHER" id="PTHR30096">
    <property type="entry name" value="4,5-DOPA DIOXYGENASE EXTRADIOL-LIKE PROTEIN"/>
    <property type="match status" value="1"/>
</dbReference>
<gene>
    <name evidence="7" type="ORF">SAMN04490355_101884</name>
</gene>
<accession>A0A1I4KMP5</accession>
<dbReference type="AlphaFoldDB" id="A0A1I4KMP5"/>
<evidence type="ECO:0000256" key="3">
    <source>
        <dbReference type="ARBA" id="ARBA00022723"/>
    </source>
</evidence>
<name>A0A1I4KMP5_9FIRM</name>
<evidence type="ECO:0000313" key="8">
    <source>
        <dbReference type="Proteomes" id="UP000199520"/>
    </source>
</evidence>
<dbReference type="NCBIfam" id="NF007914">
    <property type="entry name" value="PRK10628.1"/>
    <property type="match status" value="1"/>
</dbReference>
<sequence>MKKAPVLFLGHGSPMNIVLENEYTASLAQLGQSLSRPKAILVVSAHWLTKGTYITTNKQPETIYDFYGFPQELYDIRYACPGITEQLDEVASIFENASIQYDEQRGLDHAAWSVLKHMYPKADIPVMAMSLDQQKTPQEHYELAKKLAPLREHGILIIGSGNIVHNLRLIDWEMDAKAFDWAVSFDNIVREHLIAGNHQPLIEYKKLGNEAILSVPTNDHYLPFLYAAALQERDDKLAFSYEGFQNASMSMRCLSFGM</sequence>
<keyword evidence="7" id="KW-0223">Dioxygenase</keyword>
<dbReference type="GO" id="GO:0016702">
    <property type="term" value="F:oxidoreductase activity, acting on single donors with incorporation of molecular oxygen, incorporation of two atoms of oxygen"/>
    <property type="evidence" value="ECO:0007669"/>
    <property type="project" value="UniProtKB-ARBA"/>
</dbReference>
<evidence type="ECO:0000256" key="1">
    <source>
        <dbReference type="ARBA" id="ARBA00001947"/>
    </source>
</evidence>
<reference evidence="8" key="1">
    <citation type="submission" date="2016-10" db="EMBL/GenBank/DDBJ databases">
        <authorList>
            <person name="Varghese N."/>
            <person name="Submissions S."/>
        </authorList>
    </citation>
    <scope>NUCLEOTIDE SEQUENCE [LARGE SCALE GENOMIC DNA]</scope>
    <source>
        <strain evidence="8">DSM 13327</strain>
    </source>
</reference>
<dbReference type="PANTHER" id="PTHR30096:SF0">
    <property type="entry name" value="4,5-DOPA DIOXYGENASE EXTRADIOL-LIKE PROTEIN"/>
    <property type="match status" value="1"/>
</dbReference>
<comment type="cofactor">
    <cofactor evidence="1">
        <name>Zn(2+)</name>
        <dbReference type="ChEBI" id="CHEBI:29105"/>
    </cofactor>
</comment>
<dbReference type="InterPro" id="IPR004183">
    <property type="entry name" value="Xdiol_dOase_suB"/>
</dbReference>
<organism evidence="7 8">
    <name type="scientific">Pelosinus propionicus DSM 13327</name>
    <dbReference type="NCBI Taxonomy" id="1123291"/>
    <lineage>
        <taxon>Bacteria</taxon>
        <taxon>Bacillati</taxon>
        <taxon>Bacillota</taxon>
        <taxon>Negativicutes</taxon>
        <taxon>Selenomonadales</taxon>
        <taxon>Sporomusaceae</taxon>
        <taxon>Pelosinus</taxon>
    </lineage>
</organism>
<feature type="domain" description="Extradiol ring-cleavage dioxygenase class III enzyme subunit B" evidence="6">
    <location>
        <begin position="33"/>
        <end position="245"/>
    </location>
</feature>
<keyword evidence="5" id="KW-0560">Oxidoreductase</keyword>
<evidence type="ECO:0000256" key="2">
    <source>
        <dbReference type="ARBA" id="ARBA00007581"/>
    </source>
</evidence>
<dbReference type="Gene3D" id="3.40.830.10">
    <property type="entry name" value="LigB-like"/>
    <property type="match status" value="1"/>
</dbReference>
<dbReference type="InterPro" id="IPR014436">
    <property type="entry name" value="Extradiol_dOase_DODA"/>
</dbReference>
<dbReference type="EMBL" id="FOTS01000018">
    <property type="protein sequence ID" value="SFL80025.1"/>
    <property type="molecule type" value="Genomic_DNA"/>
</dbReference>
<dbReference type="GO" id="GO:0008270">
    <property type="term" value="F:zinc ion binding"/>
    <property type="evidence" value="ECO:0007669"/>
    <property type="project" value="InterPro"/>
</dbReference>
<dbReference type="OrthoDB" id="9790889at2"/>
<dbReference type="Pfam" id="PF02900">
    <property type="entry name" value="LigB"/>
    <property type="match status" value="1"/>
</dbReference>
<protein>
    <submittedName>
        <fullName evidence="7">Aromatic ring-opening dioxygenase, catalytic subunit, LigB family</fullName>
    </submittedName>
</protein>
<evidence type="ECO:0000313" key="7">
    <source>
        <dbReference type="EMBL" id="SFL80025.1"/>
    </source>
</evidence>
<dbReference type="Proteomes" id="UP000199520">
    <property type="component" value="Unassembled WGS sequence"/>
</dbReference>
<dbReference type="STRING" id="1123291.SAMN04490355_101884"/>
<keyword evidence="3" id="KW-0479">Metal-binding</keyword>
<dbReference type="PIRSF" id="PIRSF006157">
    <property type="entry name" value="Doxgns_DODA"/>
    <property type="match status" value="1"/>
</dbReference>
<keyword evidence="4" id="KW-0862">Zinc</keyword>
<dbReference type="SUPFAM" id="SSF53213">
    <property type="entry name" value="LigB-like"/>
    <property type="match status" value="1"/>
</dbReference>
<evidence type="ECO:0000256" key="5">
    <source>
        <dbReference type="ARBA" id="ARBA00023002"/>
    </source>
</evidence>
<keyword evidence="8" id="KW-1185">Reference proteome</keyword>
<dbReference type="GO" id="GO:0008198">
    <property type="term" value="F:ferrous iron binding"/>
    <property type="evidence" value="ECO:0007669"/>
    <property type="project" value="InterPro"/>
</dbReference>
<evidence type="ECO:0000259" key="6">
    <source>
        <dbReference type="Pfam" id="PF02900"/>
    </source>
</evidence>